<organism evidence="1 2">
    <name type="scientific">Burkholderia pseudomultivorans</name>
    <dbReference type="NCBI Taxonomy" id="1207504"/>
    <lineage>
        <taxon>Bacteria</taxon>
        <taxon>Pseudomonadati</taxon>
        <taxon>Pseudomonadota</taxon>
        <taxon>Betaproteobacteria</taxon>
        <taxon>Burkholderiales</taxon>
        <taxon>Burkholderiaceae</taxon>
        <taxon>Burkholderia</taxon>
        <taxon>Burkholderia cepacia complex</taxon>
    </lineage>
</organism>
<protein>
    <submittedName>
        <fullName evidence="1">XRE family transcriptional regulator</fullName>
    </submittedName>
</protein>
<dbReference type="Proteomes" id="UP000494162">
    <property type="component" value="Unassembled WGS sequence"/>
</dbReference>
<dbReference type="EMBL" id="CABVPP010000018">
    <property type="protein sequence ID" value="VWB61783.1"/>
    <property type="molecule type" value="Genomic_DNA"/>
</dbReference>
<proteinExistence type="predicted"/>
<sequence>MRGVDVAYLLTGQRSAAALRTDEEVLLAGYRALDTKGRAGVLGMIAGMTQQGATESASTKTAKVRQNFEGANIGQHVTGDVTAPFSINMGGSAGRKKKRES</sequence>
<accession>A0A6P2L3X8</accession>
<evidence type="ECO:0000313" key="2">
    <source>
        <dbReference type="Proteomes" id="UP000494162"/>
    </source>
</evidence>
<evidence type="ECO:0000313" key="1">
    <source>
        <dbReference type="EMBL" id="VWB61783.1"/>
    </source>
</evidence>
<reference evidence="1 2" key="1">
    <citation type="submission" date="2019-09" db="EMBL/GenBank/DDBJ databases">
        <authorList>
            <person name="Depoorter E."/>
        </authorList>
    </citation>
    <scope>NUCLEOTIDE SEQUENCE [LARGE SCALE GENOMIC DNA]</scope>
    <source>
        <strain evidence="1">LMG 26883</strain>
    </source>
</reference>
<dbReference type="AlphaFoldDB" id="A0A6P2L3X8"/>
<name>A0A6P2L3X8_9BURK</name>
<gene>
    <name evidence="1" type="ORF">BPS26883_02908</name>
</gene>